<dbReference type="OrthoDB" id="4412667at2"/>
<accession>A0A318M0M2</accession>
<dbReference type="AlphaFoldDB" id="A0A318M0M2"/>
<evidence type="ECO:0000313" key="2">
    <source>
        <dbReference type="EMBL" id="PXY36075.1"/>
    </source>
</evidence>
<keyword evidence="1" id="KW-1133">Transmembrane helix</keyword>
<keyword evidence="1" id="KW-0472">Membrane</keyword>
<dbReference type="RefSeq" id="WP_110336078.1">
    <property type="nucleotide sequence ID" value="NZ_JBHVKT010000023.1"/>
</dbReference>
<proteinExistence type="predicted"/>
<dbReference type="Pfam" id="PF08592">
    <property type="entry name" value="Anthrone_oxy"/>
    <property type="match status" value="1"/>
</dbReference>
<name>A0A318M0M2_9PSEU</name>
<sequence>MRSRLVPTLALLFTGLLAGAFGYGALNVAPTFDVVPLDVRLQFHTALMRMNGPVMQTLMGLSVVSALALAITTRGRARRCAAIASALCAGSFLVTRFGNVPINGRIKVWAATTPPPDHAAQLQRWEVFNQVRSAAAFVAFVLLRVAVDASRRRPVSPPAPR</sequence>
<reference evidence="2 3" key="1">
    <citation type="submission" date="2016-07" db="EMBL/GenBank/DDBJ databases">
        <title>Draft genome sequence of Prauserella sp. YIM 121212, isolated from alkaline soil.</title>
        <authorList>
            <person name="Ruckert C."/>
            <person name="Albersmeier A."/>
            <person name="Jiang C.-L."/>
            <person name="Jiang Y."/>
            <person name="Kalinowski J."/>
            <person name="Schneider O."/>
            <person name="Winkler A."/>
            <person name="Zotchev S.B."/>
        </authorList>
    </citation>
    <scope>NUCLEOTIDE SEQUENCE [LARGE SCALE GENOMIC DNA]</scope>
    <source>
        <strain evidence="2 3">YIM 121212</strain>
    </source>
</reference>
<comment type="caution">
    <text evidence="2">The sequence shown here is derived from an EMBL/GenBank/DDBJ whole genome shotgun (WGS) entry which is preliminary data.</text>
</comment>
<protein>
    <recommendedName>
        <fullName evidence="4">DUF1772 domain-containing protein</fullName>
    </recommendedName>
</protein>
<gene>
    <name evidence="2" type="ORF">BA062_11565</name>
</gene>
<keyword evidence="3" id="KW-1185">Reference proteome</keyword>
<evidence type="ECO:0000256" key="1">
    <source>
        <dbReference type="SAM" id="Phobius"/>
    </source>
</evidence>
<organism evidence="2 3">
    <name type="scientific">Prauserella flavalba</name>
    <dbReference type="NCBI Taxonomy" id="1477506"/>
    <lineage>
        <taxon>Bacteria</taxon>
        <taxon>Bacillati</taxon>
        <taxon>Actinomycetota</taxon>
        <taxon>Actinomycetes</taxon>
        <taxon>Pseudonocardiales</taxon>
        <taxon>Pseudonocardiaceae</taxon>
        <taxon>Prauserella</taxon>
    </lineage>
</organism>
<evidence type="ECO:0000313" key="3">
    <source>
        <dbReference type="Proteomes" id="UP000247892"/>
    </source>
</evidence>
<dbReference type="InterPro" id="IPR013901">
    <property type="entry name" value="Anthrone_oxy"/>
</dbReference>
<feature type="transmembrane region" description="Helical" evidence="1">
    <location>
        <begin position="54"/>
        <end position="73"/>
    </location>
</feature>
<dbReference type="Proteomes" id="UP000247892">
    <property type="component" value="Unassembled WGS sequence"/>
</dbReference>
<dbReference type="EMBL" id="MASU01000005">
    <property type="protein sequence ID" value="PXY36075.1"/>
    <property type="molecule type" value="Genomic_DNA"/>
</dbReference>
<keyword evidence="1" id="KW-0812">Transmembrane</keyword>
<evidence type="ECO:0008006" key="4">
    <source>
        <dbReference type="Google" id="ProtNLM"/>
    </source>
</evidence>